<name>A0A6N9YIJ0_9ACTN</name>
<protein>
    <submittedName>
        <fullName evidence="2">ROK family transcriptional regulator</fullName>
    </submittedName>
</protein>
<dbReference type="InterPro" id="IPR049874">
    <property type="entry name" value="ROK_cs"/>
</dbReference>
<comment type="caution">
    <text evidence="2">The sequence shown here is derived from an EMBL/GenBank/DDBJ whole genome shotgun (WGS) entry which is preliminary data.</text>
</comment>
<comment type="similarity">
    <text evidence="1">Belongs to the ROK (NagC/XylR) family.</text>
</comment>
<dbReference type="SUPFAM" id="SSF53067">
    <property type="entry name" value="Actin-like ATPase domain"/>
    <property type="match status" value="1"/>
</dbReference>
<dbReference type="AlphaFoldDB" id="A0A6N9YIJ0"/>
<evidence type="ECO:0000313" key="2">
    <source>
        <dbReference type="EMBL" id="NED94679.1"/>
    </source>
</evidence>
<dbReference type="Proteomes" id="UP000469185">
    <property type="component" value="Unassembled WGS sequence"/>
</dbReference>
<dbReference type="SUPFAM" id="SSF46785">
    <property type="entry name" value="Winged helix' DNA-binding domain"/>
    <property type="match status" value="1"/>
</dbReference>
<proteinExistence type="inferred from homology"/>
<dbReference type="Gene3D" id="1.10.10.10">
    <property type="entry name" value="Winged helix-like DNA-binding domain superfamily/Winged helix DNA-binding domain"/>
    <property type="match status" value="1"/>
</dbReference>
<keyword evidence="3" id="KW-1185">Reference proteome</keyword>
<dbReference type="Gene3D" id="3.30.420.40">
    <property type="match status" value="2"/>
</dbReference>
<dbReference type="InterPro" id="IPR036390">
    <property type="entry name" value="WH_DNA-bd_sf"/>
</dbReference>
<dbReference type="RefSeq" id="WP_163816642.1">
    <property type="nucleotide sequence ID" value="NZ_JAAGOB010000002.1"/>
</dbReference>
<organism evidence="2 3">
    <name type="scientific">Phytoactinopolyspora alkaliphila</name>
    <dbReference type="NCBI Taxonomy" id="1783498"/>
    <lineage>
        <taxon>Bacteria</taxon>
        <taxon>Bacillati</taxon>
        <taxon>Actinomycetota</taxon>
        <taxon>Actinomycetes</taxon>
        <taxon>Jiangellales</taxon>
        <taxon>Jiangellaceae</taxon>
        <taxon>Phytoactinopolyspora</taxon>
    </lineage>
</organism>
<dbReference type="PANTHER" id="PTHR18964:SF173">
    <property type="entry name" value="GLUCOKINASE"/>
    <property type="match status" value="1"/>
</dbReference>
<accession>A0A6N9YIJ0</accession>
<evidence type="ECO:0000313" key="3">
    <source>
        <dbReference type="Proteomes" id="UP000469185"/>
    </source>
</evidence>
<dbReference type="Pfam" id="PF00480">
    <property type="entry name" value="ROK"/>
    <property type="match status" value="1"/>
</dbReference>
<dbReference type="PANTHER" id="PTHR18964">
    <property type="entry name" value="ROK (REPRESSOR, ORF, KINASE) FAMILY"/>
    <property type="match status" value="1"/>
</dbReference>
<dbReference type="InterPro" id="IPR000600">
    <property type="entry name" value="ROK"/>
</dbReference>
<dbReference type="InterPro" id="IPR036388">
    <property type="entry name" value="WH-like_DNA-bd_sf"/>
</dbReference>
<reference evidence="2 3" key="1">
    <citation type="submission" date="2020-02" db="EMBL/GenBank/DDBJ databases">
        <authorList>
            <person name="Li X.-J."/>
            <person name="Feng X.-M."/>
        </authorList>
    </citation>
    <scope>NUCLEOTIDE SEQUENCE [LARGE SCALE GENOMIC DNA]</scope>
    <source>
        <strain evidence="2 3">CGMCC 4.7225</strain>
    </source>
</reference>
<dbReference type="EMBL" id="JAAGOB010000002">
    <property type="protein sequence ID" value="NED94679.1"/>
    <property type="molecule type" value="Genomic_DNA"/>
</dbReference>
<gene>
    <name evidence="2" type="ORF">G1H11_05085</name>
</gene>
<dbReference type="PROSITE" id="PS01125">
    <property type="entry name" value="ROK"/>
    <property type="match status" value="1"/>
</dbReference>
<evidence type="ECO:0000256" key="1">
    <source>
        <dbReference type="ARBA" id="ARBA00006479"/>
    </source>
</evidence>
<sequence length="385" mass="39568">MASGPGDVLALIRTGTARTRGEIMDATGLSRMTVAQRVDALLADGLIRHAGTASASRGRRATHLEFNAAHSVVVVAAVETTHARVAVTDLVGRVLVEHDIEVAVADGPESALHAVSQAIDQSLEHTGVTRSQVSGVGVSIPGPVDPDTARPSQPPIMPGWDAYPVADHLEDALGTGPVLVENDANVMALGEQSTNYPSCDTLCFVKVSTGIGTGIVLNGRIYHGVDGGAGDIGHVRLSDYPDAVCQCGSRGCLAAVASGRAVASALSGTGIEAHSGRDVSRLLAQGDTTAMGLTQDAGRRIGEVMATVVCLLNPEILVIGGALASAPLISGVRESLYPLSLPRATRHLDVRLSTFGENAAVVGMTRMVVDHVFAPAAVDARLAAR</sequence>
<dbReference type="InterPro" id="IPR043129">
    <property type="entry name" value="ATPase_NBD"/>
</dbReference>